<keyword evidence="3" id="KW-1185">Reference proteome</keyword>
<protein>
    <submittedName>
        <fullName evidence="2">Uncharacterized protein</fullName>
    </submittedName>
</protein>
<comment type="caution">
    <text evidence="2">The sequence shown here is derived from an EMBL/GenBank/DDBJ whole genome shotgun (WGS) entry which is preliminary data.</text>
</comment>
<sequence length="103" mass="10983">MYGDDNYPTAACSSVSNTTPFSNPSVEGRGARGFYLASLFTLRPRLVTRTTGDINLVQECCSRRRHGGAGGDAVVGRRFRCSQTAAAPPSIIGPPPSHTTWPL</sequence>
<proteinExistence type="predicted"/>
<feature type="compositionally biased region" description="Polar residues" evidence="1">
    <location>
        <begin position="11"/>
        <end position="24"/>
    </location>
</feature>
<accession>A0AAV0WN02</accession>
<dbReference type="EMBL" id="CARXXK010000002">
    <property type="protein sequence ID" value="CAI6356982.1"/>
    <property type="molecule type" value="Genomic_DNA"/>
</dbReference>
<name>A0AAV0WN02_9HEMI</name>
<evidence type="ECO:0000313" key="2">
    <source>
        <dbReference type="EMBL" id="CAI6356982.1"/>
    </source>
</evidence>
<gene>
    <name evidence="2" type="ORF">MEUPH1_LOCUS12659</name>
</gene>
<dbReference type="AlphaFoldDB" id="A0AAV0WN02"/>
<reference evidence="2 3" key="1">
    <citation type="submission" date="2023-01" db="EMBL/GenBank/DDBJ databases">
        <authorList>
            <person name="Whitehead M."/>
        </authorList>
    </citation>
    <scope>NUCLEOTIDE SEQUENCE [LARGE SCALE GENOMIC DNA]</scope>
</reference>
<dbReference type="Proteomes" id="UP001160148">
    <property type="component" value="Unassembled WGS sequence"/>
</dbReference>
<organism evidence="2 3">
    <name type="scientific">Macrosiphum euphorbiae</name>
    <name type="common">potato aphid</name>
    <dbReference type="NCBI Taxonomy" id="13131"/>
    <lineage>
        <taxon>Eukaryota</taxon>
        <taxon>Metazoa</taxon>
        <taxon>Ecdysozoa</taxon>
        <taxon>Arthropoda</taxon>
        <taxon>Hexapoda</taxon>
        <taxon>Insecta</taxon>
        <taxon>Pterygota</taxon>
        <taxon>Neoptera</taxon>
        <taxon>Paraneoptera</taxon>
        <taxon>Hemiptera</taxon>
        <taxon>Sternorrhyncha</taxon>
        <taxon>Aphidomorpha</taxon>
        <taxon>Aphidoidea</taxon>
        <taxon>Aphididae</taxon>
        <taxon>Macrosiphini</taxon>
        <taxon>Macrosiphum</taxon>
    </lineage>
</organism>
<evidence type="ECO:0000313" key="3">
    <source>
        <dbReference type="Proteomes" id="UP001160148"/>
    </source>
</evidence>
<evidence type="ECO:0000256" key="1">
    <source>
        <dbReference type="SAM" id="MobiDB-lite"/>
    </source>
</evidence>
<feature type="region of interest" description="Disordered" evidence="1">
    <location>
        <begin position="1"/>
        <end position="24"/>
    </location>
</feature>